<evidence type="ECO:0000313" key="3">
    <source>
        <dbReference type="Proteomes" id="UP000247523"/>
    </source>
</evidence>
<evidence type="ECO:0000313" key="2">
    <source>
        <dbReference type="EMBL" id="PXV95710.1"/>
    </source>
</evidence>
<dbReference type="AlphaFoldDB" id="A0A318ET69"/>
<feature type="transmembrane region" description="Helical" evidence="1">
    <location>
        <begin position="253"/>
        <end position="272"/>
    </location>
</feature>
<dbReference type="Proteomes" id="UP000247523">
    <property type="component" value="Unassembled WGS sequence"/>
</dbReference>
<gene>
    <name evidence="2" type="ORF">C8E03_101340</name>
</gene>
<organism evidence="2 3">
    <name type="scientific">Lachnotalea glycerini</name>
    <dbReference type="NCBI Taxonomy" id="1763509"/>
    <lineage>
        <taxon>Bacteria</taxon>
        <taxon>Bacillati</taxon>
        <taxon>Bacillota</taxon>
        <taxon>Clostridia</taxon>
        <taxon>Lachnospirales</taxon>
        <taxon>Lachnospiraceae</taxon>
        <taxon>Lachnotalea</taxon>
    </lineage>
</organism>
<proteinExistence type="predicted"/>
<accession>A0A318ET69</accession>
<sequence>MGYIRRTLQVTLFQLRRELLSKRTIVLFLIIGIFIYSNMEPVAVFCAAVGIKATPLGFVHMINDFIFQTVFMLGILFLLSSAPFRGDFYPYIVYRSGDKEWETGNILYIFIMTFLYTVFLVIISMIGLKGRIDFVCEWGKIWGTLARTNAASQYGVQFAVSDYIIGKYEPLYAMVVSFLLEWICFIWVGMCIYFVNILTKKAVGVFLAGIFVFLDAMIYNSWTPWAYRFSPVTLSHLSAFTKGYVYYGITLQYAWRFFGITIIGFIVGTILLTKKVRDYE</sequence>
<feature type="transmembrane region" description="Helical" evidence="1">
    <location>
        <begin position="65"/>
        <end position="84"/>
    </location>
</feature>
<feature type="transmembrane region" description="Helical" evidence="1">
    <location>
        <begin position="171"/>
        <end position="195"/>
    </location>
</feature>
<dbReference type="RefSeq" id="WP_110290113.1">
    <property type="nucleotide sequence ID" value="NZ_QICS01000001.1"/>
</dbReference>
<name>A0A318ET69_9FIRM</name>
<reference evidence="2 3" key="1">
    <citation type="submission" date="2018-05" db="EMBL/GenBank/DDBJ databases">
        <title>Genomic Encyclopedia of Type Strains, Phase IV (KMG-IV): sequencing the most valuable type-strain genomes for metagenomic binning, comparative biology and taxonomic classification.</title>
        <authorList>
            <person name="Goeker M."/>
        </authorList>
    </citation>
    <scope>NUCLEOTIDE SEQUENCE [LARGE SCALE GENOMIC DNA]</scope>
    <source>
        <strain evidence="2 3">DSM 28816</strain>
    </source>
</reference>
<keyword evidence="1" id="KW-0812">Transmembrane</keyword>
<keyword evidence="1" id="KW-1133">Transmembrane helix</keyword>
<keyword evidence="1" id="KW-0472">Membrane</keyword>
<feature type="transmembrane region" description="Helical" evidence="1">
    <location>
        <begin position="25"/>
        <end position="53"/>
    </location>
</feature>
<protein>
    <submittedName>
        <fullName evidence="2">Uncharacterized protein</fullName>
    </submittedName>
</protein>
<dbReference type="EMBL" id="QICS01000001">
    <property type="protein sequence ID" value="PXV95710.1"/>
    <property type="molecule type" value="Genomic_DNA"/>
</dbReference>
<evidence type="ECO:0000256" key="1">
    <source>
        <dbReference type="SAM" id="Phobius"/>
    </source>
</evidence>
<feature type="transmembrane region" description="Helical" evidence="1">
    <location>
        <begin position="105"/>
        <end position="128"/>
    </location>
</feature>
<comment type="caution">
    <text evidence="2">The sequence shown here is derived from an EMBL/GenBank/DDBJ whole genome shotgun (WGS) entry which is preliminary data.</text>
</comment>
<feature type="transmembrane region" description="Helical" evidence="1">
    <location>
        <begin position="202"/>
        <end position="222"/>
    </location>
</feature>